<protein>
    <submittedName>
        <fullName evidence="2">Uncharacterized protein</fullName>
    </submittedName>
</protein>
<accession>A0ABD1GME1</accession>
<feature type="region of interest" description="Disordered" evidence="1">
    <location>
        <begin position="96"/>
        <end position="138"/>
    </location>
</feature>
<dbReference type="PANTHER" id="PTHR35046:SF9">
    <property type="entry name" value="RNA-DIRECTED DNA POLYMERASE"/>
    <property type="match status" value="1"/>
</dbReference>
<organism evidence="2 3">
    <name type="scientific">Salvia divinorum</name>
    <name type="common">Maria pastora</name>
    <name type="synonym">Diviner's sage</name>
    <dbReference type="NCBI Taxonomy" id="28513"/>
    <lineage>
        <taxon>Eukaryota</taxon>
        <taxon>Viridiplantae</taxon>
        <taxon>Streptophyta</taxon>
        <taxon>Embryophyta</taxon>
        <taxon>Tracheophyta</taxon>
        <taxon>Spermatophyta</taxon>
        <taxon>Magnoliopsida</taxon>
        <taxon>eudicotyledons</taxon>
        <taxon>Gunneridae</taxon>
        <taxon>Pentapetalae</taxon>
        <taxon>asterids</taxon>
        <taxon>lamiids</taxon>
        <taxon>Lamiales</taxon>
        <taxon>Lamiaceae</taxon>
        <taxon>Nepetoideae</taxon>
        <taxon>Mentheae</taxon>
        <taxon>Salviinae</taxon>
        <taxon>Salvia</taxon>
        <taxon>Salvia subgen. Calosphace</taxon>
    </lineage>
</organism>
<evidence type="ECO:0000313" key="2">
    <source>
        <dbReference type="EMBL" id="KAL1545281.1"/>
    </source>
</evidence>
<proteinExistence type="predicted"/>
<dbReference type="EMBL" id="JBEAFC010000008">
    <property type="protein sequence ID" value="KAL1545281.1"/>
    <property type="molecule type" value="Genomic_DNA"/>
</dbReference>
<dbReference type="PANTHER" id="PTHR35046">
    <property type="entry name" value="ZINC KNUCKLE (CCHC-TYPE) FAMILY PROTEIN"/>
    <property type="match status" value="1"/>
</dbReference>
<dbReference type="CDD" id="cd00303">
    <property type="entry name" value="retropepsin_like"/>
    <property type="match status" value="1"/>
</dbReference>
<sequence length="138" mass="15687">MNLQLSAHPCPYWLQWLGENGSTKVTTQAQVPLKIGKLDEEVLCDVIPMTAYHVLLGRPWEYDNKDFEDTFPSEFPNKLPPIWGIEHQLDFISGSSLPNWPHTKPIQMRQRNCKGKSRNSLPKAEEQKKDSAPGGAFV</sequence>
<dbReference type="AlphaFoldDB" id="A0ABD1GME1"/>
<evidence type="ECO:0000313" key="3">
    <source>
        <dbReference type="Proteomes" id="UP001567538"/>
    </source>
</evidence>
<comment type="caution">
    <text evidence="2">The sequence shown here is derived from an EMBL/GenBank/DDBJ whole genome shotgun (WGS) entry which is preliminary data.</text>
</comment>
<reference evidence="2 3" key="1">
    <citation type="submission" date="2024-06" db="EMBL/GenBank/DDBJ databases">
        <title>A chromosome level genome sequence of Diviner's sage (Salvia divinorum).</title>
        <authorList>
            <person name="Ford S.A."/>
            <person name="Ro D.-K."/>
            <person name="Ness R.W."/>
            <person name="Phillips M.A."/>
        </authorList>
    </citation>
    <scope>NUCLEOTIDE SEQUENCE [LARGE SCALE GENOMIC DNA]</scope>
    <source>
        <strain evidence="2">SAF-2024a</strain>
        <tissue evidence="2">Leaf</tissue>
    </source>
</reference>
<gene>
    <name evidence="2" type="ORF">AAHA92_22024</name>
</gene>
<dbReference type="Proteomes" id="UP001567538">
    <property type="component" value="Unassembled WGS sequence"/>
</dbReference>
<keyword evidence="3" id="KW-1185">Reference proteome</keyword>
<name>A0ABD1GME1_SALDI</name>
<evidence type="ECO:0000256" key="1">
    <source>
        <dbReference type="SAM" id="MobiDB-lite"/>
    </source>
</evidence>